<accession>A0A1T5FDF9</accession>
<evidence type="ECO:0000256" key="1">
    <source>
        <dbReference type="SAM" id="Phobius"/>
    </source>
</evidence>
<dbReference type="RefSeq" id="WP_079649679.1">
    <property type="nucleotide sequence ID" value="NZ_FUYM01000009.1"/>
</dbReference>
<feature type="transmembrane region" description="Helical" evidence="1">
    <location>
        <begin position="134"/>
        <end position="151"/>
    </location>
</feature>
<dbReference type="STRING" id="439228.SAMN06295920_10984"/>
<feature type="transmembrane region" description="Helical" evidence="1">
    <location>
        <begin position="276"/>
        <end position="303"/>
    </location>
</feature>
<organism evidence="2 3">
    <name type="scientific">Rhizorhabdus histidinilytica</name>
    <dbReference type="NCBI Taxonomy" id="439228"/>
    <lineage>
        <taxon>Bacteria</taxon>
        <taxon>Pseudomonadati</taxon>
        <taxon>Pseudomonadota</taxon>
        <taxon>Alphaproteobacteria</taxon>
        <taxon>Sphingomonadales</taxon>
        <taxon>Sphingomonadaceae</taxon>
        <taxon>Rhizorhabdus</taxon>
    </lineage>
</organism>
<keyword evidence="3" id="KW-1185">Reference proteome</keyword>
<protein>
    <recommendedName>
        <fullName evidence="4">O-antigen ligase domain-containing protein</fullName>
    </recommendedName>
</protein>
<evidence type="ECO:0000313" key="2">
    <source>
        <dbReference type="EMBL" id="SKB94146.1"/>
    </source>
</evidence>
<keyword evidence="1" id="KW-0812">Transmembrane</keyword>
<keyword evidence="1" id="KW-1133">Transmembrane helix</keyword>
<feature type="transmembrane region" description="Helical" evidence="1">
    <location>
        <begin position="106"/>
        <end position="122"/>
    </location>
</feature>
<dbReference type="AlphaFoldDB" id="A0A1T5FDF9"/>
<gene>
    <name evidence="2" type="ORF">SAMN06295920_10984</name>
</gene>
<dbReference type="EMBL" id="FUYM01000009">
    <property type="protein sequence ID" value="SKB94146.1"/>
    <property type="molecule type" value="Genomic_DNA"/>
</dbReference>
<dbReference type="OrthoDB" id="7522192at2"/>
<feature type="transmembrane region" description="Helical" evidence="1">
    <location>
        <begin position="450"/>
        <end position="469"/>
    </location>
</feature>
<feature type="transmembrane region" description="Helical" evidence="1">
    <location>
        <begin position="424"/>
        <end position="444"/>
    </location>
</feature>
<sequence length="501" mass="54508">MFLWKNAVVICALLGLATLPATMLVRERWEKVYAARLVIGGGVMACLMLSAAPMVLTQIGFLLVMVASFDKRVPMSATYLFFFFWAPAAGSLLAVAGAYIAPLTPFLSFAGALLAGYLLHPEHHQRRRFVMTDLYMLAFLLTFCVCVSLRAPPSGIARNVVNYFIPYMLTFHVLSRVRIARPELVLRLLLFGAAAASLLCIFETVRRWPLYAGIAWVKGDLWTIDMPTTWLERGGIARAYGPYAHPLTGGAMLGLAATAAWALYQARGRSGPMLALGFAALLGLASTLSRSGMVAIAVGIMVFQTLRGRYMLAVLMPLAGLAVITTLPILGHDEARLSTLYRLELVTGVPRALGHGVWFGYREAIQQGLLDAFIQGQGIVDLVNTYLAIVVQGGVVSLLPFAVFLLSTFLHYPSIRRMRPDREQLLLAQALVAIQAALLVSLALMSSWAAPMQMSFVVAAVLIALRFEVARAHDAARRIAKPAPLVATLPEVEGEKLPALR</sequence>
<feature type="transmembrane region" description="Helical" evidence="1">
    <location>
        <begin position="310"/>
        <end position="330"/>
    </location>
</feature>
<feature type="transmembrane region" description="Helical" evidence="1">
    <location>
        <begin position="386"/>
        <end position="412"/>
    </location>
</feature>
<evidence type="ECO:0000313" key="3">
    <source>
        <dbReference type="Proteomes" id="UP000189818"/>
    </source>
</evidence>
<keyword evidence="1" id="KW-0472">Membrane</keyword>
<feature type="transmembrane region" description="Helical" evidence="1">
    <location>
        <begin position="79"/>
        <end position="100"/>
    </location>
</feature>
<name>A0A1T5FDF9_9SPHN</name>
<evidence type="ECO:0008006" key="4">
    <source>
        <dbReference type="Google" id="ProtNLM"/>
    </source>
</evidence>
<reference evidence="3" key="1">
    <citation type="submission" date="2017-02" db="EMBL/GenBank/DDBJ databases">
        <authorList>
            <person name="Varghese N."/>
            <person name="Submissions S."/>
        </authorList>
    </citation>
    <scope>NUCLEOTIDE SEQUENCE [LARGE SCALE GENOMIC DNA]</scope>
    <source>
        <strain evidence="3">UM2</strain>
    </source>
</reference>
<feature type="transmembrane region" description="Helical" evidence="1">
    <location>
        <begin position="184"/>
        <end position="202"/>
    </location>
</feature>
<feature type="transmembrane region" description="Helical" evidence="1">
    <location>
        <begin position="34"/>
        <end position="67"/>
    </location>
</feature>
<proteinExistence type="predicted"/>
<dbReference type="Proteomes" id="UP000189818">
    <property type="component" value="Unassembled WGS sequence"/>
</dbReference>